<evidence type="ECO:0000313" key="6">
    <source>
        <dbReference type="Proteomes" id="UP000655994"/>
    </source>
</evidence>
<evidence type="ECO:0000313" key="5">
    <source>
        <dbReference type="Proteomes" id="UP000621390"/>
    </source>
</evidence>
<dbReference type="AlphaFoldDB" id="A0A8I1GAZ4"/>
<protein>
    <submittedName>
        <fullName evidence="4">Tetratricopeptide repeat protein</fullName>
    </submittedName>
</protein>
<feature type="coiled-coil region" evidence="1">
    <location>
        <begin position="120"/>
        <end position="147"/>
    </location>
</feature>
<keyword evidence="2" id="KW-1133">Transmembrane helix</keyword>
<evidence type="ECO:0000256" key="2">
    <source>
        <dbReference type="SAM" id="Phobius"/>
    </source>
</evidence>
<organism evidence="4 5">
    <name type="scientific">Idiomarina abyssalis</name>
    <dbReference type="NCBI Taxonomy" id="86102"/>
    <lineage>
        <taxon>Bacteria</taxon>
        <taxon>Pseudomonadati</taxon>
        <taxon>Pseudomonadota</taxon>
        <taxon>Gammaproteobacteria</taxon>
        <taxon>Alteromonadales</taxon>
        <taxon>Idiomarinaceae</taxon>
        <taxon>Idiomarina</taxon>
    </lineage>
</organism>
<evidence type="ECO:0000313" key="4">
    <source>
        <dbReference type="EMBL" id="MBJ7315637.1"/>
    </source>
</evidence>
<dbReference type="EMBL" id="JAEMOS010000020">
    <property type="protein sequence ID" value="MBJ7266714.1"/>
    <property type="molecule type" value="Genomic_DNA"/>
</dbReference>
<accession>A0A8I1GAZ4</accession>
<keyword evidence="2" id="KW-0472">Membrane</keyword>
<keyword evidence="2" id="KW-0812">Transmembrane</keyword>
<gene>
    <name evidence="3" type="ORF">JHC10_07115</name>
    <name evidence="4" type="ORF">JHC11_06495</name>
</gene>
<reference evidence="4 6" key="1">
    <citation type="submission" date="2020-09" db="EMBL/GenBank/DDBJ databases">
        <title>Draft Genomes of Bacterial Isolates from North Pond Shallow Sediments.</title>
        <authorList>
            <person name="Kiel Reese B."/>
            <person name="Mullis M."/>
            <person name="Weisend R.E."/>
        </authorList>
    </citation>
    <scope>NUCLEOTIDE SEQUENCE</scope>
    <source>
        <strain evidence="4">KJE-2</strain>
        <strain evidence="3 6">KJE-3</strain>
    </source>
</reference>
<sequence length="475" mass="52059">MSSVDEQIAQSRAKKKRVIVTGVITSVFACLLIGVVVTLLAYFPVSGGDTPVAEEKGESQASLANHAVDRKALQTALNETNQRVSELVSSPYLSKWKPVKVAGFQADIDQAFNDYGASNYSQAQTTIEQLNTDITNYQSAFEEAYKQAYENAAQAFAADDINEAAQLNAQALKVKGDSSDALALQKRIDTYHEVADLYEQARVGGVEGNIEKQRAAYQQIIELDPQQQDAKAALAKVEQQIKQQRFARALATAVNAIDRKDFDRAQEALAKASAIDNNRPELAILQAQIDAELKSQGMESLEKRVQVFAGADEWQTVLILAEKGMADYPDSQVVQQAKQSAGEILAASSALDVYIDRPDRLADNNIRQNAVNAVSRYSGLTQLSAKLGEKISQVEQLIEQENQPIDVTVRSDNRTYIKVLGVGVVGEVREKTIQLKPGKYQFEGSREGYRSTIVDVVVEKSGTPIVINVQCNERV</sequence>
<name>A0A8I1GAZ4_9GAMM</name>
<dbReference type="InterPro" id="IPR011990">
    <property type="entry name" value="TPR-like_helical_dom_sf"/>
</dbReference>
<comment type="caution">
    <text evidence="4">The sequence shown here is derived from an EMBL/GenBank/DDBJ whole genome shotgun (WGS) entry which is preliminary data.</text>
</comment>
<dbReference type="SUPFAM" id="SSF48452">
    <property type="entry name" value="TPR-like"/>
    <property type="match status" value="1"/>
</dbReference>
<evidence type="ECO:0000256" key="1">
    <source>
        <dbReference type="SAM" id="Coils"/>
    </source>
</evidence>
<dbReference type="Proteomes" id="UP000621390">
    <property type="component" value="Unassembled WGS sequence"/>
</dbReference>
<keyword evidence="6" id="KW-1185">Reference proteome</keyword>
<proteinExistence type="predicted"/>
<feature type="transmembrane region" description="Helical" evidence="2">
    <location>
        <begin position="18"/>
        <end position="43"/>
    </location>
</feature>
<keyword evidence="1" id="KW-0175">Coiled coil</keyword>
<dbReference type="RefSeq" id="WP_199494314.1">
    <property type="nucleotide sequence ID" value="NZ_JAEMOO010000007.1"/>
</dbReference>
<dbReference type="EMBL" id="JAEMOP010000002">
    <property type="protein sequence ID" value="MBJ7315637.1"/>
    <property type="molecule type" value="Genomic_DNA"/>
</dbReference>
<dbReference type="Proteomes" id="UP000655994">
    <property type="component" value="Unassembled WGS sequence"/>
</dbReference>
<evidence type="ECO:0000313" key="3">
    <source>
        <dbReference type="EMBL" id="MBJ7266714.1"/>
    </source>
</evidence>